<keyword evidence="1" id="KW-0175">Coiled coil</keyword>
<proteinExistence type="predicted"/>
<dbReference type="AlphaFoldDB" id="A0A6A6IWX5"/>
<feature type="compositionally biased region" description="Low complexity" evidence="2">
    <location>
        <begin position="148"/>
        <end position="164"/>
    </location>
</feature>
<dbReference type="GeneID" id="54573109"/>
<dbReference type="RefSeq" id="XP_033689436.1">
    <property type="nucleotide sequence ID" value="XM_033819779.1"/>
</dbReference>
<reference evidence="3" key="1">
    <citation type="journal article" date="2020" name="Stud. Mycol.">
        <title>101 Dothideomycetes genomes: a test case for predicting lifestyles and emergence of pathogens.</title>
        <authorList>
            <person name="Haridas S."/>
            <person name="Albert R."/>
            <person name="Binder M."/>
            <person name="Bloem J."/>
            <person name="Labutti K."/>
            <person name="Salamov A."/>
            <person name="Andreopoulos B."/>
            <person name="Baker S."/>
            <person name="Barry K."/>
            <person name="Bills G."/>
            <person name="Bluhm B."/>
            <person name="Cannon C."/>
            <person name="Castanera R."/>
            <person name="Culley D."/>
            <person name="Daum C."/>
            <person name="Ezra D."/>
            <person name="Gonzalez J."/>
            <person name="Henrissat B."/>
            <person name="Kuo A."/>
            <person name="Liang C."/>
            <person name="Lipzen A."/>
            <person name="Lutzoni F."/>
            <person name="Magnuson J."/>
            <person name="Mondo S."/>
            <person name="Nolan M."/>
            <person name="Ohm R."/>
            <person name="Pangilinan J."/>
            <person name="Park H.-J."/>
            <person name="Ramirez L."/>
            <person name="Alfaro M."/>
            <person name="Sun H."/>
            <person name="Tritt A."/>
            <person name="Yoshinaga Y."/>
            <person name="Zwiers L.-H."/>
            <person name="Turgeon B."/>
            <person name="Goodwin S."/>
            <person name="Spatafora J."/>
            <person name="Crous P."/>
            <person name="Grigoriev I."/>
        </authorList>
    </citation>
    <scope>NUCLEOTIDE SEQUENCE</scope>
    <source>
        <strain evidence="3">CBS 122368</strain>
    </source>
</reference>
<evidence type="ECO:0000256" key="1">
    <source>
        <dbReference type="SAM" id="Coils"/>
    </source>
</evidence>
<feature type="compositionally biased region" description="Polar residues" evidence="2">
    <location>
        <begin position="90"/>
        <end position="115"/>
    </location>
</feature>
<feature type="region of interest" description="Disordered" evidence="2">
    <location>
        <begin position="77"/>
        <end position="124"/>
    </location>
</feature>
<evidence type="ECO:0000256" key="2">
    <source>
        <dbReference type="SAM" id="MobiDB-lite"/>
    </source>
</evidence>
<feature type="region of interest" description="Disordered" evidence="2">
    <location>
        <begin position="144"/>
        <end position="208"/>
    </location>
</feature>
<protein>
    <submittedName>
        <fullName evidence="3">Uncharacterized protein</fullName>
    </submittedName>
</protein>
<dbReference type="EMBL" id="ML987190">
    <property type="protein sequence ID" value="KAF2254432.1"/>
    <property type="molecule type" value="Genomic_DNA"/>
</dbReference>
<keyword evidence="4" id="KW-1185">Reference proteome</keyword>
<gene>
    <name evidence="3" type="ORF">BU26DRAFT_137851</name>
</gene>
<feature type="region of interest" description="Disordered" evidence="2">
    <location>
        <begin position="279"/>
        <end position="315"/>
    </location>
</feature>
<feature type="coiled-coil region" evidence="1">
    <location>
        <begin position="464"/>
        <end position="491"/>
    </location>
</feature>
<dbReference type="Proteomes" id="UP000800094">
    <property type="component" value="Unassembled WGS sequence"/>
</dbReference>
<sequence>MLEPGGDYLAELTTAPIFDDAIYLSEALLLPVNENEDELDTKLALLARESGIEEPYRYLCPDVPDLSTAMSTMTVSSVNRSSMSVHSRETQSTGFTSHPSRTSRDIPSTDQSPVQRTAPPLTRASLSLDQYDSVMDRFRPSVRHRHSSSAFSAPNSVFSNSSSARKSTVRKHRRGSGLFSRFRKDSSSACRSRAHHGPHVKPQSPKLECGHSLSEYAIRVHIQEAMGSKEHVAPACCGHPLPREVLAMVLTGEEVDFVTAISGLSPDLRSLRDSGYSEDGVSSIDLPQAADARSAPTEFSVTVPNTPNRETSQADETSLNLALANEAFKTLKVEQREQFRRVATFESNQRKALSAYHQWSLRSLATQLESTKAGKTKQHGLALERLDEFQIVAEHDLRKAHAQEIQNVATALKYMEAYCSGANPDPAHKVTEEDRKKLERQRMMQTKLPAKHESAINVLRAKQERDTKIKLQKQQTELQQLDAEYEKEKRAEELQYVKDSSRLDALIQSRRRRAIHRWDLKFEIWRRDWENQHGTTLNGRLPHEDWPETTDMEAPITCSSSLALYTQVIV</sequence>
<organism evidence="3 4">
    <name type="scientific">Trematosphaeria pertusa</name>
    <dbReference type="NCBI Taxonomy" id="390896"/>
    <lineage>
        <taxon>Eukaryota</taxon>
        <taxon>Fungi</taxon>
        <taxon>Dikarya</taxon>
        <taxon>Ascomycota</taxon>
        <taxon>Pezizomycotina</taxon>
        <taxon>Dothideomycetes</taxon>
        <taxon>Pleosporomycetidae</taxon>
        <taxon>Pleosporales</taxon>
        <taxon>Massarineae</taxon>
        <taxon>Trematosphaeriaceae</taxon>
        <taxon>Trematosphaeria</taxon>
    </lineage>
</organism>
<name>A0A6A6IWX5_9PLEO</name>
<dbReference type="OrthoDB" id="9977870at2759"/>
<feature type="compositionally biased region" description="Polar residues" evidence="2">
    <location>
        <begin position="297"/>
        <end position="315"/>
    </location>
</feature>
<accession>A0A6A6IWX5</accession>
<evidence type="ECO:0000313" key="3">
    <source>
        <dbReference type="EMBL" id="KAF2254432.1"/>
    </source>
</evidence>
<evidence type="ECO:0000313" key="4">
    <source>
        <dbReference type="Proteomes" id="UP000800094"/>
    </source>
</evidence>